<dbReference type="RefSeq" id="WP_025551201.1">
    <property type="nucleotide sequence ID" value="NZ_BATN01000111.2"/>
</dbReference>
<keyword evidence="1" id="KW-1133">Transmembrane helix</keyword>
<dbReference type="EMBL" id="BMDU01000018">
    <property type="protein sequence ID" value="GGA07628.1"/>
    <property type="molecule type" value="Genomic_DNA"/>
</dbReference>
<name>A0A4Q4IPH5_SPHSA</name>
<reference evidence="2" key="1">
    <citation type="journal article" date="2014" name="Int. J. Syst. Evol. Microbiol.">
        <title>Complete genome of a new Firmicutes species belonging to the dominant human colonic microbiota ('Ruminococcus bicirculans') reveals two chromosomes and a selective capacity to utilize plant glucans.</title>
        <authorList>
            <consortium name="NISC Comparative Sequencing Program"/>
            <person name="Wegmann U."/>
            <person name="Louis P."/>
            <person name="Goesmann A."/>
            <person name="Henrissat B."/>
            <person name="Duncan S.H."/>
            <person name="Flint H.J."/>
        </authorList>
    </citation>
    <scope>NUCLEOTIDE SEQUENCE</scope>
    <source>
        <strain evidence="2">CCM 7327</strain>
    </source>
</reference>
<dbReference type="Pfam" id="PF06139">
    <property type="entry name" value="BphX"/>
    <property type="match status" value="1"/>
</dbReference>
<dbReference type="AlphaFoldDB" id="A0A4Q4IPH5"/>
<feature type="transmembrane region" description="Helical" evidence="1">
    <location>
        <begin position="78"/>
        <end position="98"/>
    </location>
</feature>
<dbReference type="EMBL" id="CP060037">
    <property type="protein sequence ID" value="QOT74318.1"/>
    <property type="molecule type" value="Genomic_DNA"/>
</dbReference>
<dbReference type="Proteomes" id="UP000593663">
    <property type="component" value="Plasmid p1"/>
</dbReference>
<keyword evidence="3" id="KW-0614">Plasmid</keyword>
<accession>A0A4Q4IPH5</accession>
<keyword evidence="1" id="KW-0472">Membrane</keyword>
<reference evidence="5" key="2">
    <citation type="journal article" date="2019" name="Int. J. Syst. Evol. Microbiol.">
        <title>The Global Catalogue of Microorganisms (GCM) 10K type strain sequencing project: providing services to taxonomists for standard genome sequencing and annotation.</title>
        <authorList>
            <consortium name="The Broad Institute Genomics Platform"/>
            <consortium name="The Broad Institute Genome Sequencing Center for Infectious Disease"/>
            <person name="Wu L."/>
            <person name="Ma J."/>
        </authorList>
    </citation>
    <scope>NUCLEOTIDE SEQUENCE [LARGE SCALE GENOMIC DNA]</scope>
    <source>
        <strain evidence="5">CCM 7327</strain>
    </source>
</reference>
<reference evidence="4" key="3">
    <citation type="submission" date="2020-08" db="EMBL/GenBank/DDBJ databases">
        <title>Complete genome sequence of Sphingobium barthaii strain KK22, a high-molecular-weight polycyclic aromatic hydrocarbon-degrading soil bacterium.</title>
        <authorList>
            <person name="Mori J.F."/>
            <person name="Kanaly R.A."/>
        </authorList>
    </citation>
    <scope>NUCLEOTIDE SEQUENCE [LARGE SCALE GENOMIC DNA]</scope>
    <source>
        <strain evidence="4">KK22</strain>
        <plasmid evidence="4">p1</plasmid>
    </source>
</reference>
<evidence type="ECO:0000313" key="3">
    <source>
        <dbReference type="EMBL" id="QOT74318.1"/>
    </source>
</evidence>
<sequence length="143" mass="15597">MQSLRIFFIASGIWYLCNLVLLWPPVYAGALSLIYPGIDLGQGQPVFDLLLDAWLIVGIQLAAIGIVALWGARQPWKYIALVPVIVLTEAVGAAWDIYSLLCSGEAEWVVFTTLAAHAVIVLGAWYTWTAAHREKAQQGAVTS</sequence>
<dbReference type="InterPro" id="IPR009310">
    <property type="entry name" value="BphX"/>
</dbReference>
<feature type="transmembrane region" description="Helical" evidence="1">
    <location>
        <begin position="53"/>
        <end position="71"/>
    </location>
</feature>
<evidence type="ECO:0000256" key="1">
    <source>
        <dbReference type="SAM" id="Phobius"/>
    </source>
</evidence>
<reference evidence="3" key="4">
    <citation type="journal article" date="2021" name="Microbiol. Resour. Announc.">
        <title>Complete Genome Sequence of Sphingobium barthaii KK22, a High-Molecular-Weight Polycyclic Aromatic Hydrocarbon-Degrading Soil Bacterium.</title>
        <authorList>
            <person name="Mori J.F."/>
            <person name="Kanaly R.A."/>
        </authorList>
    </citation>
    <scope>NUCLEOTIDE SEQUENCE</scope>
    <source>
        <strain evidence="3">KK22</strain>
    </source>
</reference>
<feature type="transmembrane region" description="Helical" evidence="1">
    <location>
        <begin position="12"/>
        <end position="33"/>
    </location>
</feature>
<gene>
    <name evidence="3" type="primary">bphX</name>
    <name evidence="2" type="ORF">GCM10019071_42660</name>
    <name evidence="3" type="ORF">H5V43_22580</name>
</gene>
<geneLocation type="plasmid" evidence="3 4">
    <name>p1</name>
</geneLocation>
<organism evidence="3 4">
    <name type="scientific">Sphingobium fuliginis (strain ATCC 27551)</name>
    <dbReference type="NCBI Taxonomy" id="336203"/>
    <lineage>
        <taxon>Bacteria</taxon>
        <taxon>Pseudomonadati</taxon>
        <taxon>Pseudomonadota</taxon>
        <taxon>Alphaproteobacteria</taxon>
        <taxon>Sphingomonadales</taxon>
        <taxon>Sphingomonadaceae</taxon>
        <taxon>Sphingobium</taxon>
    </lineage>
</organism>
<dbReference type="KEGG" id="sbar:H5V43_22580"/>
<evidence type="ECO:0000313" key="4">
    <source>
        <dbReference type="Proteomes" id="UP000593663"/>
    </source>
</evidence>
<dbReference type="Proteomes" id="UP000628109">
    <property type="component" value="Unassembled WGS sequence"/>
</dbReference>
<keyword evidence="5" id="KW-1185">Reference proteome</keyword>
<evidence type="ECO:0000313" key="2">
    <source>
        <dbReference type="EMBL" id="GGA07628.1"/>
    </source>
</evidence>
<reference evidence="2" key="5">
    <citation type="submission" date="2024-05" db="EMBL/GenBank/DDBJ databases">
        <authorList>
            <person name="Sun Q."/>
            <person name="Sedlacek I."/>
        </authorList>
    </citation>
    <scope>NUCLEOTIDE SEQUENCE</scope>
    <source>
        <strain evidence="2">CCM 7327</strain>
    </source>
</reference>
<proteinExistence type="predicted"/>
<feature type="transmembrane region" description="Helical" evidence="1">
    <location>
        <begin position="110"/>
        <end position="128"/>
    </location>
</feature>
<protein>
    <submittedName>
        <fullName evidence="3">BphX family protein</fullName>
    </submittedName>
</protein>
<evidence type="ECO:0000313" key="5">
    <source>
        <dbReference type="Proteomes" id="UP000628109"/>
    </source>
</evidence>
<keyword evidence="1" id="KW-0812">Transmembrane</keyword>